<dbReference type="SUPFAM" id="SSF51905">
    <property type="entry name" value="FAD/NAD(P)-binding domain"/>
    <property type="match status" value="1"/>
</dbReference>
<dbReference type="Proteomes" id="UP000315949">
    <property type="component" value="Unassembled WGS sequence"/>
</dbReference>
<reference evidence="3 4" key="1">
    <citation type="submission" date="2019-07" db="EMBL/GenBank/DDBJ databases">
        <title>Luteimonas sp. YD-1 nov., isolated from acidic soil.</title>
        <authorList>
            <person name="Zhou J."/>
        </authorList>
    </citation>
    <scope>NUCLEOTIDE SEQUENCE [LARGE SCALE GENOMIC DNA]</scope>
    <source>
        <strain evidence="3 4">YD-1</strain>
    </source>
</reference>
<sequence>MHRCDVAIVGAGPAGLSAARAAASHGARVLVVDPQAAPGGQVWRQDVRHGAPGPARALRAQLARAGVGLLLQSEVVGHSGSRLFLRSGHEAASIDYGTLVLATGARELLLPFPGWTLPGVTGAGGAQALAKQGWPLRDKRVVVAGSGPLLLAAAATLRRHGARVVGIHEQASRQAVAGFAAGLWRWPGKLLQAARLRAALWDVPYRTGSHVLRALGGHALRAVELSLEGRVVTVDCDHLACGFGLVPNIELAHMLGCALQADGAHAHVRVDQWQCTSVPNVFAAGEACGIGGVDCALVEGEIAGHAATGHGNAAGRLQARRRRARGFAARLRRHFALDPALHALAGPDTIVCRCEDVPMSALAAYAPGREARLMTRCGMGPCQGRICGSALAELGGVARSGFRPPIFPVPLEVLAGFGDAHPAGQSQEL</sequence>
<protein>
    <submittedName>
        <fullName evidence="3">FAD-dependent oxidoreductase</fullName>
    </submittedName>
</protein>
<dbReference type="GO" id="GO:0016491">
    <property type="term" value="F:oxidoreductase activity"/>
    <property type="evidence" value="ECO:0007669"/>
    <property type="project" value="UniProtKB-KW"/>
</dbReference>
<dbReference type="PANTHER" id="PTHR42949:SF3">
    <property type="entry name" value="ANAEROBIC GLYCEROL-3-PHOSPHATE DEHYDROGENASE SUBUNIT B"/>
    <property type="match status" value="1"/>
</dbReference>
<dbReference type="PIRSF" id="PIRSF037495">
    <property type="entry name" value="Opine_OX_OoxA/HcnB"/>
    <property type="match status" value="1"/>
</dbReference>
<dbReference type="InterPro" id="IPR023753">
    <property type="entry name" value="FAD/NAD-binding_dom"/>
</dbReference>
<dbReference type="AlphaFoldDB" id="A0A5C5U2X8"/>
<name>A0A5C5U2X8_9GAMM</name>
<keyword evidence="4" id="KW-1185">Reference proteome</keyword>
<evidence type="ECO:0000259" key="2">
    <source>
        <dbReference type="Pfam" id="PF07992"/>
    </source>
</evidence>
<keyword evidence="1" id="KW-0560">Oxidoreductase</keyword>
<evidence type="ECO:0000313" key="4">
    <source>
        <dbReference type="Proteomes" id="UP000315949"/>
    </source>
</evidence>
<feature type="domain" description="FAD/NAD(P)-binding" evidence="2">
    <location>
        <begin position="5"/>
        <end position="293"/>
    </location>
</feature>
<comment type="caution">
    <text evidence="3">The sequence shown here is derived from an EMBL/GenBank/DDBJ whole genome shotgun (WGS) entry which is preliminary data.</text>
</comment>
<dbReference type="PRINTS" id="PR00368">
    <property type="entry name" value="FADPNR"/>
</dbReference>
<dbReference type="PRINTS" id="PR00469">
    <property type="entry name" value="PNDRDTASEII"/>
</dbReference>
<dbReference type="InterPro" id="IPR036188">
    <property type="entry name" value="FAD/NAD-bd_sf"/>
</dbReference>
<dbReference type="InterPro" id="IPR041854">
    <property type="entry name" value="BFD-like_2Fe2S-bd_dom_sf"/>
</dbReference>
<dbReference type="EMBL" id="VOHE01000003">
    <property type="protein sequence ID" value="TWT19925.1"/>
    <property type="molecule type" value="Genomic_DNA"/>
</dbReference>
<dbReference type="Gene3D" id="1.10.10.1100">
    <property type="entry name" value="BFD-like [2Fe-2S]-binding domain"/>
    <property type="match status" value="1"/>
</dbReference>
<gene>
    <name evidence="3" type="ORF">FQY79_08400</name>
</gene>
<dbReference type="Pfam" id="PF07992">
    <property type="entry name" value="Pyr_redox_2"/>
    <property type="match status" value="1"/>
</dbReference>
<dbReference type="Gene3D" id="3.50.50.60">
    <property type="entry name" value="FAD/NAD(P)-binding domain"/>
    <property type="match status" value="2"/>
</dbReference>
<organism evidence="3 4">
    <name type="scientific">Luteimonas wenzhouensis</name>
    <dbReference type="NCBI Taxonomy" id="2599615"/>
    <lineage>
        <taxon>Bacteria</taxon>
        <taxon>Pseudomonadati</taxon>
        <taxon>Pseudomonadota</taxon>
        <taxon>Gammaproteobacteria</taxon>
        <taxon>Lysobacterales</taxon>
        <taxon>Lysobacteraceae</taxon>
        <taxon>Luteimonas</taxon>
    </lineage>
</organism>
<dbReference type="InterPro" id="IPR051691">
    <property type="entry name" value="Metab_Enz_Cyan_OpOx_G3PDH"/>
</dbReference>
<dbReference type="PANTHER" id="PTHR42949">
    <property type="entry name" value="ANAEROBIC GLYCEROL-3-PHOSPHATE DEHYDROGENASE SUBUNIT B"/>
    <property type="match status" value="1"/>
</dbReference>
<evidence type="ECO:0000256" key="1">
    <source>
        <dbReference type="ARBA" id="ARBA00023002"/>
    </source>
</evidence>
<dbReference type="InterPro" id="IPR017224">
    <property type="entry name" value="Opine_Oxase_asu/HCN_bsu"/>
</dbReference>
<accession>A0A5C5U2X8</accession>
<dbReference type="OrthoDB" id="9801699at2"/>
<evidence type="ECO:0000313" key="3">
    <source>
        <dbReference type="EMBL" id="TWT19925.1"/>
    </source>
</evidence>
<proteinExistence type="predicted"/>